<proteinExistence type="predicted"/>
<evidence type="ECO:0000256" key="1">
    <source>
        <dbReference type="SAM" id="MobiDB-lite"/>
    </source>
</evidence>
<dbReference type="AlphaFoldDB" id="A0A3M7T8Y0"/>
<reference evidence="2 3" key="1">
    <citation type="journal article" date="2018" name="Sci. Rep.">
        <title>Genomic signatures of local adaptation to the degree of environmental predictability in rotifers.</title>
        <authorList>
            <person name="Franch-Gras L."/>
            <person name="Hahn C."/>
            <person name="Garcia-Roger E.M."/>
            <person name="Carmona M.J."/>
            <person name="Serra M."/>
            <person name="Gomez A."/>
        </authorList>
    </citation>
    <scope>NUCLEOTIDE SEQUENCE [LARGE SCALE GENOMIC DNA]</scope>
    <source>
        <strain evidence="2">HYR1</strain>
    </source>
</reference>
<sequence>MACILLQNAEFSQSLTQYSACRNEISRNIRDENEILQTEVSLLKLDLNRDNAKFLRFENEIKYLKSENNRLKMDYLDILQSFLACSSDYQNSNNPNENLSISNLSLSDDQSID</sequence>
<comment type="caution">
    <text evidence="2">The sequence shown here is derived from an EMBL/GenBank/DDBJ whole genome shotgun (WGS) entry which is preliminary data.</text>
</comment>
<accession>A0A3M7T8Y0</accession>
<dbReference type="EMBL" id="REGN01000090">
    <property type="protein sequence ID" value="RNA44543.1"/>
    <property type="molecule type" value="Genomic_DNA"/>
</dbReference>
<gene>
    <name evidence="2" type="ORF">BpHYR1_054058</name>
</gene>
<dbReference type="Proteomes" id="UP000276133">
    <property type="component" value="Unassembled WGS sequence"/>
</dbReference>
<evidence type="ECO:0000313" key="3">
    <source>
        <dbReference type="Proteomes" id="UP000276133"/>
    </source>
</evidence>
<name>A0A3M7T8Y0_BRAPC</name>
<feature type="non-terminal residue" evidence="2">
    <location>
        <position position="113"/>
    </location>
</feature>
<evidence type="ECO:0000313" key="2">
    <source>
        <dbReference type="EMBL" id="RNA44543.1"/>
    </source>
</evidence>
<protein>
    <submittedName>
        <fullName evidence="2">Uncharacterized protein</fullName>
    </submittedName>
</protein>
<feature type="region of interest" description="Disordered" evidence="1">
    <location>
        <begin position="94"/>
        <end position="113"/>
    </location>
</feature>
<keyword evidence="3" id="KW-1185">Reference proteome</keyword>
<organism evidence="2 3">
    <name type="scientific">Brachionus plicatilis</name>
    <name type="common">Marine rotifer</name>
    <name type="synonym">Brachionus muelleri</name>
    <dbReference type="NCBI Taxonomy" id="10195"/>
    <lineage>
        <taxon>Eukaryota</taxon>
        <taxon>Metazoa</taxon>
        <taxon>Spiralia</taxon>
        <taxon>Gnathifera</taxon>
        <taxon>Rotifera</taxon>
        <taxon>Eurotatoria</taxon>
        <taxon>Monogononta</taxon>
        <taxon>Pseudotrocha</taxon>
        <taxon>Ploima</taxon>
        <taxon>Brachionidae</taxon>
        <taxon>Brachionus</taxon>
    </lineage>
</organism>